<dbReference type="InterPro" id="IPR050469">
    <property type="entry name" value="Diguanylate_Cyclase"/>
</dbReference>
<dbReference type="GO" id="GO:0005886">
    <property type="term" value="C:plasma membrane"/>
    <property type="evidence" value="ECO:0007669"/>
    <property type="project" value="TreeGrafter"/>
</dbReference>
<dbReference type="InterPro" id="IPR000160">
    <property type="entry name" value="GGDEF_dom"/>
</dbReference>
<dbReference type="InterPro" id="IPR029787">
    <property type="entry name" value="Nucleotide_cyclase"/>
</dbReference>
<keyword evidence="3" id="KW-0597">Phosphoprotein</keyword>
<dbReference type="Gene3D" id="3.30.70.270">
    <property type="match status" value="1"/>
</dbReference>
<dbReference type="SMART" id="SM00267">
    <property type="entry name" value="GGDEF"/>
    <property type="match status" value="1"/>
</dbReference>
<dbReference type="Pfam" id="PF00990">
    <property type="entry name" value="GGDEF"/>
    <property type="match status" value="1"/>
</dbReference>
<comment type="caution">
    <text evidence="6">The sequence shown here is derived from an EMBL/GenBank/DDBJ whole genome shotgun (WGS) entry which is preliminary data.</text>
</comment>
<name>A0A841L1Q2_9FIRM</name>
<keyword evidence="7" id="KW-1185">Reference proteome</keyword>
<comment type="function">
    <text evidence="2">May play the central regulatory role in sporulation. It may be an element of the effector pathway responsible for the activation of sporulation genes in response to nutritional stress. Spo0A may act in concert with spo0H (a sigma factor) to control the expression of some genes that are critical to the sporulation process.</text>
</comment>
<dbReference type="RefSeq" id="WP_184313117.1">
    <property type="nucleotide sequence ID" value="NZ_JACHEN010000041.1"/>
</dbReference>
<dbReference type="GO" id="GO:0000160">
    <property type="term" value="P:phosphorelay signal transduction system"/>
    <property type="evidence" value="ECO:0007669"/>
    <property type="project" value="InterPro"/>
</dbReference>
<dbReference type="InterPro" id="IPR001789">
    <property type="entry name" value="Sig_transdc_resp-reg_receiver"/>
</dbReference>
<sequence length="420" mass="48280">MFSVLHVDSNSFYTEIVKDLIAKNSIQYLTARNIKEAFQTLENNKVDLIITGLEFTDGTGDAFILSLYKSDYKKIPIIVLSSRDDLSIKTTLFELGVIDFIPKSLFIERFIPYLNNITLLDSFHKTLQNISIAVLDDNELQIRVIKDIFESYQIKNVDYYLHPHELLSSNKQYGLYLIDFILPNISGERVIWEIRSENKYALIIGISSIDNEKIISQILMSGADDYISKPINKDIFFARLNANLRTYRLLQKLKQKNLELEEMAKLDSLTRLYNHRYIYERLEEEIQRAKRYKHDLSIIMFDIDNFKQVNDIYGHPTGDEVIVKVSSTLKNICRSTDILGRYGGEEFLILLPETGLADGIKLAERLRTQIADLTYSQESLKVTISGGVATLGNQGALELVKKVDNLLYEAKNSGRNKIVY</sequence>
<dbReference type="PANTHER" id="PTHR45138">
    <property type="entry name" value="REGULATORY COMPONENTS OF SENSORY TRANSDUCTION SYSTEM"/>
    <property type="match status" value="1"/>
</dbReference>
<dbReference type="Gene3D" id="3.40.50.2300">
    <property type="match status" value="2"/>
</dbReference>
<evidence type="ECO:0000259" key="5">
    <source>
        <dbReference type="PROSITE" id="PS50887"/>
    </source>
</evidence>
<reference evidence="6 7" key="1">
    <citation type="submission" date="2020-08" db="EMBL/GenBank/DDBJ databases">
        <title>Genomic Encyclopedia of Type Strains, Phase IV (KMG-IV): sequencing the most valuable type-strain genomes for metagenomic binning, comparative biology and taxonomic classification.</title>
        <authorList>
            <person name="Goeker M."/>
        </authorList>
    </citation>
    <scope>NUCLEOTIDE SEQUENCE [LARGE SCALE GENOMIC DNA]</scope>
    <source>
        <strain evidence="6 7">DSM 103526</strain>
    </source>
</reference>
<accession>A0A841L1Q2</accession>
<dbReference type="NCBIfam" id="TIGR00254">
    <property type="entry name" value="GGDEF"/>
    <property type="match status" value="1"/>
</dbReference>
<keyword evidence="6" id="KW-0548">Nucleotidyltransferase</keyword>
<dbReference type="InterPro" id="IPR043128">
    <property type="entry name" value="Rev_trsase/Diguanyl_cyclase"/>
</dbReference>
<dbReference type="SUPFAM" id="SSF52172">
    <property type="entry name" value="CheY-like"/>
    <property type="match status" value="2"/>
</dbReference>
<evidence type="ECO:0000313" key="7">
    <source>
        <dbReference type="Proteomes" id="UP000579281"/>
    </source>
</evidence>
<dbReference type="FunFam" id="3.30.70.270:FF:000001">
    <property type="entry name" value="Diguanylate cyclase domain protein"/>
    <property type="match status" value="1"/>
</dbReference>
<evidence type="ECO:0000256" key="3">
    <source>
        <dbReference type="PROSITE-ProRule" id="PRU00169"/>
    </source>
</evidence>
<dbReference type="PROSITE" id="PS50110">
    <property type="entry name" value="RESPONSE_REGULATORY"/>
    <property type="match status" value="2"/>
</dbReference>
<dbReference type="EMBL" id="JACHEN010000041">
    <property type="protein sequence ID" value="MBB6218548.1"/>
    <property type="molecule type" value="Genomic_DNA"/>
</dbReference>
<comment type="caution">
    <text evidence="3">Lacks conserved residue(s) required for the propagation of feature annotation.</text>
</comment>
<dbReference type="GO" id="GO:0043709">
    <property type="term" value="P:cell adhesion involved in single-species biofilm formation"/>
    <property type="evidence" value="ECO:0007669"/>
    <property type="project" value="TreeGrafter"/>
</dbReference>
<feature type="domain" description="GGDEF" evidence="5">
    <location>
        <begin position="294"/>
        <end position="420"/>
    </location>
</feature>
<feature type="modified residue" description="4-aspartylphosphate" evidence="3">
    <location>
        <position position="179"/>
    </location>
</feature>
<dbReference type="Pfam" id="PF00072">
    <property type="entry name" value="Response_reg"/>
    <property type="match status" value="2"/>
</dbReference>
<dbReference type="AlphaFoldDB" id="A0A841L1Q2"/>
<dbReference type="CDD" id="cd00156">
    <property type="entry name" value="REC"/>
    <property type="match status" value="2"/>
</dbReference>
<feature type="domain" description="Response regulatory" evidence="4">
    <location>
        <begin position="131"/>
        <end position="244"/>
    </location>
</feature>
<organism evidence="6 7">
    <name type="scientific">Anaerosolibacter carboniphilus</name>
    <dbReference type="NCBI Taxonomy" id="1417629"/>
    <lineage>
        <taxon>Bacteria</taxon>
        <taxon>Bacillati</taxon>
        <taxon>Bacillota</taxon>
        <taxon>Clostridia</taxon>
        <taxon>Peptostreptococcales</taxon>
        <taxon>Thermotaleaceae</taxon>
        <taxon>Anaerosolibacter</taxon>
    </lineage>
</organism>
<keyword evidence="6" id="KW-0808">Transferase</keyword>
<evidence type="ECO:0000256" key="2">
    <source>
        <dbReference type="ARBA" id="ARBA00024867"/>
    </source>
</evidence>
<dbReference type="GO" id="GO:0052621">
    <property type="term" value="F:diguanylate cyclase activity"/>
    <property type="evidence" value="ECO:0007669"/>
    <property type="project" value="TreeGrafter"/>
</dbReference>
<dbReference type="GO" id="GO:1902201">
    <property type="term" value="P:negative regulation of bacterial-type flagellum-dependent cell motility"/>
    <property type="evidence" value="ECO:0007669"/>
    <property type="project" value="TreeGrafter"/>
</dbReference>
<dbReference type="Proteomes" id="UP000579281">
    <property type="component" value="Unassembled WGS sequence"/>
</dbReference>
<evidence type="ECO:0000256" key="1">
    <source>
        <dbReference type="ARBA" id="ARBA00018672"/>
    </source>
</evidence>
<dbReference type="PROSITE" id="PS50887">
    <property type="entry name" value="GGDEF"/>
    <property type="match status" value="1"/>
</dbReference>
<protein>
    <recommendedName>
        <fullName evidence="1">Stage 0 sporulation protein A homolog</fullName>
    </recommendedName>
</protein>
<dbReference type="SUPFAM" id="SSF55073">
    <property type="entry name" value="Nucleotide cyclase"/>
    <property type="match status" value="1"/>
</dbReference>
<dbReference type="CDD" id="cd01949">
    <property type="entry name" value="GGDEF"/>
    <property type="match status" value="1"/>
</dbReference>
<gene>
    <name evidence="6" type="ORF">HNQ80_004722</name>
</gene>
<evidence type="ECO:0000259" key="4">
    <source>
        <dbReference type="PROSITE" id="PS50110"/>
    </source>
</evidence>
<proteinExistence type="predicted"/>
<dbReference type="PANTHER" id="PTHR45138:SF9">
    <property type="entry name" value="DIGUANYLATE CYCLASE DGCM-RELATED"/>
    <property type="match status" value="1"/>
</dbReference>
<dbReference type="SMART" id="SM00448">
    <property type="entry name" value="REC"/>
    <property type="match status" value="2"/>
</dbReference>
<evidence type="ECO:0000313" key="6">
    <source>
        <dbReference type="EMBL" id="MBB6218548.1"/>
    </source>
</evidence>
<dbReference type="InterPro" id="IPR011006">
    <property type="entry name" value="CheY-like_superfamily"/>
</dbReference>
<feature type="domain" description="Response regulatory" evidence="4">
    <location>
        <begin position="3"/>
        <end position="118"/>
    </location>
</feature>